<dbReference type="InterPro" id="IPR014284">
    <property type="entry name" value="RNA_pol_sigma-70_dom"/>
</dbReference>
<dbReference type="PANTHER" id="PTHR43133">
    <property type="entry name" value="RNA POLYMERASE ECF-TYPE SIGMA FACTO"/>
    <property type="match status" value="1"/>
</dbReference>
<dbReference type="SUPFAM" id="SSF88946">
    <property type="entry name" value="Sigma2 domain of RNA polymerase sigma factors"/>
    <property type="match status" value="1"/>
</dbReference>
<evidence type="ECO:0000313" key="7">
    <source>
        <dbReference type="EMBL" id="GAA0722037.1"/>
    </source>
</evidence>
<gene>
    <name evidence="7" type="ORF">GCM10009105_32880</name>
</gene>
<name>A0ABP3U0Q6_9GAMM</name>
<dbReference type="CDD" id="cd06171">
    <property type="entry name" value="Sigma70_r4"/>
    <property type="match status" value="1"/>
</dbReference>
<evidence type="ECO:0000256" key="1">
    <source>
        <dbReference type="ARBA" id="ARBA00010641"/>
    </source>
</evidence>
<proteinExistence type="inferred from homology"/>
<dbReference type="RefSeq" id="WP_343793112.1">
    <property type="nucleotide sequence ID" value="NZ_BAAAEU010000024.1"/>
</dbReference>
<dbReference type="Proteomes" id="UP001501523">
    <property type="component" value="Unassembled WGS sequence"/>
</dbReference>
<comment type="similarity">
    <text evidence="1">Belongs to the sigma-70 factor family. ECF subfamily.</text>
</comment>
<dbReference type="Pfam" id="PF08281">
    <property type="entry name" value="Sigma70_r4_2"/>
    <property type="match status" value="1"/>
</dbReference>
<dbReference type="InterPro" id="IPR013325">
    <property type="entry name" value="RNA_pol_sigma_r2"/>
</dbReference>
<organism evidence="7 8">
    <name type="scientific">Dokdonella soli</name>
    <dbReference type="NCBI Taxonomy" id="529810"/>
    <lineage>
        <taxon>Bacteria</taxon>
        <taxon>Pseudomonadati</taxon>
        <taxon>Pseudomonadota</taxon>
        <taxon>Gammaproteobacteria</taxon>
        <taxon>Lysobacterales</taxon>
        <taxon>Rhodanobacteraceae</taxon>
        <taxon>Dokdonella</taxon>
    </lineage>
</organism>
<dbReference type="InterPro" id="IPR007627">
    <property type="entry name" value="RNA_pol_sigma70_r2"/>
</dbReference>
<dbReference type="InterPro" id="IPR013249">
    <property type="entry name" value="RNA_pol_sigma70_r4_t2"/>
</dbReference>
<protein>
    <submittedName>
        <fullName evidence="7">Sigma-70 family RNA polymerase sigma factor</fullName>
    </submittedName>
</protein>
<evidence type="ECO:0000256" key="3">
    <source>
        <dbReference type="ARBA" id="ARBA00023082"/>
    </source>
</evidence>
<dbReference type="EMBL" id="BAAAEU010000024">
    <property type="protein sequence ID" value="GAA0722037.1"/>
    <property type="molecule type" value="Genomic_DNA"/>
</dbReference>
<dbReference type="InterPro" id="IPR036388">
    <property type="entry name" value="WH-like_DNA-bd_sf"/>
</dbReference>
<dbReference type="NCBIfam" id="TIGR02937">
    <property type="entry name" value="sigma70-ECF"/>
    <property type="match status" value="1"/>
</dbReference>
<dbReference type="Gene3D" id="1.10.10.10">
    <property type="entry name" value="Winged helix-like DNA-binding domain superfamily/Winged helix DNA-binding domain"/>
    <property type="match status" value="1"/>
</dbReference>
<evidence type="ECO:0000259" key="6">
    <source>
        <dbReference type="Pfam" id="PF08281"/>
    </source>
</evidence>
<keyword evidence="3" id="KW-0731">Sigma factor</keyword>
<dbReference type="InterPro" id="IPR013324">
    <property type="entry name" value="RNA_pol_sigma_r3/r4-like"/>
</dbReference>
<dbReference type="SUPFAM" id="SSF88659">
    <property type="entry name" value="Sigma3 and sigma4 domains of RNA polymerase sigma factors"/>
    <property type="match status" value="1"/>
</dbReference>
<evidence type="ECO:0000313" key="8">
    <source>
        <dbReference type="Proteomes" id="UP001501523"/>
    </source>
</evidence>
<accession>A0ABP3U0Q6</accession>
<feature type="domain" description="RNA polymerase sigma factor 70 region 4 type 2" evidence="6">
    <location>
        <begin position="132"/>
        <end position="184"/>
    </location>
</feature>
<dbReference type="PANTHER" id="PTHR43133:SF62">
    <property type="entry name" value="RNA POLYMERASE SIGMA FACTOR SIGZ"/>
    <property type="match status" value="1"/>
</dbReference>
<dbReference type="Gene3D" id="1.10.1740.10">
    <property type="match status" value="1"/>
</dbReference>
<dbReference type="InterPro" id="IPR039425">
    <property type="entry name" value="RNA_pol_sigma-70-like"/>
</dbReference>
<keyword evidence="4" id="KW-0804">Transcription</keyword>
<evidence type="ECO:0000259" key="5">
    <source>
        <dbReference type="Pfam" id="PF04542"/>
    </source>
</evidence>
<comment type="caution">
    <text evidence="7">The sequence shown here is derived from an EMBL/GenBank/DDBJ whole genome shotgun (WGS) entry which is preliminary data.</text>
</comment>
<keyword evidence="8" id="KW-1185">Reference proteome</keyword>
<keyword evidence="2" id="KW-0805">Transcription regulation</keyword>
<evidence type="ECO:0000256" key="2">
    <source>
        <dbReference type="ARBA" id="ARBA00023015"/>
    </source>
</evidence>
<reference evidence="8" key="1">
    <citation type="journal article" date="2019" name="Int. J. Syst. Evol. Microbiol.">
        <title>The Global Catalogue of Microorganisms (GCM) 10K type strain sequencing project: providing services to taxonomists for standard genome sequencing and annotation.</title>
        <authorList>
            <consortium name="The Broad Institute Genomics Platform"/>
            <consortium name="The Broad Institute Genome Sequencing Center for Infectious Disease"/>
            <person name="Wu L."/>
            <person name="Ma J."/>
        </authorList>
    </citation>
    <scope>NUCLEOTIDE SEQUENCE [LARGE SCALE GENOMIC DNA]</scope>
    <source>
        <strain evidence="8">JCM 15421</strain>
    </source>
</reference>
<dbReference type="Pfam" id="PF04542">
    <property type="entry name" value="Sigma70_r2"/>
    <property type="match status" value="1"/>
</dbReference>
<feature type="domain" description="RNA polymerase sigma-70 region 2" evidence="5">
    <location>
        <begin position="33"/>
        <end position="98"/>
    </location>
</feature>
<sequence length="190" mass="20960">MADSTDTYPPDQDRLADLLAAVAAGDSHAFESLYRSTSAKLFGICLRIVQQRSDAEDVLQDVYTTIWRKAKQYDAARASATTWLAMMTRNKAIDCVRASGAGRGAVAIDLAQDVLDPDASTFAAAEASEQRRRLDACLREIEAQRRNLIRVAFFEGATYEELAARSGTPLGTVKSWIRRGLLRLKACLER</sequence>
<evidence type="ECO:0000256" key="4">
    <source>
        <dbReference type="ARBA" id="ARBA00023163"/>
    </source>
</evidence>